<evidence type="ECO:0000256" key="6">
    <source>
        <dbReference type="ARBA" id="ARBA00022777"/>
    </source>
</evidence>
<dbReference type="RefSeq" id="WP_319154488.1">
    <property type="nucleotide sequence ID" value="NZ_CP138359.1"/>
</dbReference>
<dbReference type="Gene3D" id="3.30.565.10">
    <property type="entry name" value="Histidine kinase-like ATPase, C-terminal domain"/>
    <property type="match status" value="1"/>
</dbReference>
<feature type="domain" description="Histidine kinase/HSP90-like ATPase" evidence="11">
    <location>
        <begin position="257"/>
        <end position="338"/>
    </location>
</feature>
<dbReference type="GO" id="GO:0046983">
    <property type="term" value="F:protein dimerization activity"/>
    <property type="evidence" value="ECO:0007669"/>
    <property type="project" value="InterPro"/>
</dbReference>
<keyword evidence="10" id="KW-1133">Transmembrane helix</keyword>
<evidence type="ECO:0000256" key="10">
    <source>
        <dbReference type="SAM" id="Phobius"/>
    </source>
</evidence>
<evidence type="ECO:0000256" key="9">
    <source>
        <dbReference type="SAM" id="MobiDB-lite"/>
    </source>
</evidence>
<keyword evidence="3" id="KW-0597">Phosphoprotein</keyword>
<dbReference type="InterPro" id="IPR011712">
    <property type="entry name" value="Sig_transdc_His_kin_sub3_dim/P"/>
</dbReference>
<feature type="region of interest" description="Disordered" evidence="9">
    <location>
        <begin position="288"/>
        <end position="320"/>
    </location>
</feature>
<sequence>MNHELRSRTQADPSRAQPGTRVLLRDATLAVGLALLALVPRPGIGVALAVLVVALVVGTGAGGIRRGALTLGAMAVFQASAVVLDALGGPVALPLAELPFALARAGVPWLVAVAWTQQAQIRRSARLTAAQHERQRHIDGERERQNGRMALAEGLHDDLGHALSLVALNLGALEVRRNLAPEVVAQVRTAREQVGTAVERLGVSVASLRTGTGRPAPGAAVGVLLDGARRSGMTVTLEGADLVAGDGSGFCGVLGARVLQEALTNAAKHAPGQPVRVVVETEAGDLLLTVSNPRSRQDGGPSGTGTGTGAGKGTGSGTGLGALAREVARHDGMVSWDDRADAFVLSARVPRVSSAESPTTPPGEEGITPVFDLASAAHRRGVMVLVGAAAVIALALAAVELTTRGLG</sequence>
<proteinExistence type="predicted"/>
<keyword evidence="14" id="KW-1185">Reference proteome</keyword>
<dbReference type="Proteomes" id="UP001304340">
    <property type="component" value="Chromosome"/>
</dbReference>
<name>A0AAF1C1H3_9MICO</name>
<feature type="transmembrane region" description="Helical" evidence="10">
    <location>
        <begin position="22"/>
        <end position="39"/>
    </location>
</feature>
<dbReference type="InterPro" id="IPR036890">
    <property type="entry name" value="HATPase_C_sf"/>
</dbReference>
<evidence type="ECO:0000256" key="4">
    <source>
        <dbReference type="ARBA" id="ARBA00022679"/>
    </source>
</evidence>
<comment type="catalytic activity">
    <reaction evidence="1">
        <text>ATP + protein L-histidine = ADP + protein N-phospho-L-histidine.</text>
        <dbReference type="EC" id="2.7.13.3"/>
    </reaction>
</comment>
<dbReference type="GO" id="GO:0005524">
    <property type="term" value="F:ATP binding"/>
    <property type="evidence" value="ECO:0007669"/>
    <property type="project" value="UniProtKB-KW"/>
</dbReference>
<evidence type="ECO:0000313" key="14">
    <source>
        <dbReference type="Proteomes" id="UP001304340"/>
    </source>
</evidence>
<evidence type="ECO:0000256" key="3">
    <source>
        <dbReference type="ARBA" id="ARBA00022553"/>
    </source>
</evidence>
<keyword evidence="6 13" id="KW-0418">Kinase</keyword>
<evidence type="ECO:0000256" key="2">
    <source>
        <dbReference type="ARBA" id="ARBA00012438"/>
    </source>
</evidence>
<gene>
    <name evidence="13" type="ORF">SANBI_001926</name>
</gene>
<evidence type="ECO:0000259" key="12">
    <source>
        <dbReference type="Pfam" id="PF07730"/>
    </source>
</evidence>
<dbReference type="KEGG" id="sbil:SANBI_001926"/>
<evidence type="ECO:0000256" key="5">
    <source>
        <dbReference type="ARBA" id="ARBA00022741"/>
    </source>
</evidence>
<dbReference type="GO" id="GO:0000155">
    <property type="term" value="F:phosphorelay sensor kinase activity"/>
    <property type="evidence" value="ECO:0007669"/>
    <property type="project" value="InterPro"/>
</dbReference>
<evidence type="ECO:0000256" key="1">
    <source>
        <dbReference type="ARBA" id="ARBA00000085"/>
    </source>
</evidence>
<protein>
    <recommendedName>
        <fullName evidence="2">histidine kinase</fullName>
        <ecNumber evidence="2">2.7.13.3</ecNumber>
    </recommendedName>
</protein>
<evidence type="ECO:0000313" key="13">
    <source>
        <dbReference type="EMBL" id="WPF80704.1"/>
    </source>
</evidence>
<dbReference type="Pfam" id="PF02518">
    <property type="entry name" value="HATPase_c"/>
    <property type="match status" value="1"/>
</dbReference>
<evidence type="ECO:0000256" key="7">
    <source>
        <dbReference type="ARBA" id="ARBA00022840"/>
    </source>
</evidence>
<dbReference type="SUPFAM" id="SSF55874">
    <property type="entry name" value="ATPase domain of HSP90 chaperone/DNA topoisomerase II/histidine kinase"/>
    <property type="match status" value="1"/>
</dbReference>
<keyword evidence="5" id="KW-0547">Nucleotide-binding</keyword>
<feature type="transmembrane region" description="Helical" evidence="10">
    <location>
        <begin position="45"/>
        <end position="64"/>
    </location>
</feature>
<reference evidence="14" key="1">
    <citation type="submission" date="2023-11" db="EMBL/GenBank/DDBJ databases">
        <authorList>
            <person name="Helweg L.P."/>
            <person name="Kiel A."/>
            <person name="Hitz F."/>
            <person name="Ruckert-Reed C."/>
            <person name="Busche T."/>
            <person name="Kaltschmidt B."/>
            <person name="Kaltschmidt C."/>
        </authorList>
    </citation>
    <scope>NUCLEOTIDE SEQUENCE [LARGE SCALE GENOMIC DNA]</scope>
    <source>
        <strain evidence="14">4.1</strain>
    </source>
</reference>
<dbReference type="InterPro" id="IPR003594">
    <property type="entry name" value="HATPase_dom"/>
</dbReference>
<dbReference type="EMBL" id="CP138359">
    <property type="protein sequence ID" value="WPF80704.1"/>
    <property type="molecule type" value="Genomic_DNA"/>
</dbReference>
<evidence type="ECO:0000256" key="8">
    <source>
        <dbReference type="ARBA" id="ARBA00023012"/>
    </source>
</evidence>
<keyword evidence="4" id="KW-0808">Transferase</keyword>
<dbReference type="PANTHER" id="PTHR24421:SF10">
    <property type="entry name" value="NITRATE_NITRITE SENSOR PROTEIN NARQ"/>
    <property type="match status" value="1"/>
</dbReference>
<dbReference type="EC" id="2.7.13.3" evidence="2"/>
<dbReference type="AlphaFoldDB" id="A0AAF1C1H3"/>
<evidence type="ECO:0000259" key="11">
    <source>
        <dbReference type="Pfam" id="PF02518"/>
    </source>
</evidence>
<dbReference type="GO" id="GO:0016020">
    <property type="term" value="C:membrane"/>
    <property type="evidence" value="ECO:0007669"/>
    <property type="project" value="InterPro"/>
</dbReference>
<dbReference type="Pfam" id="PF07730">
    <property type="entry name" value="HisKA_3"/>
    <property type="match status" value="1"/>
</dbReference>
<feature type="domain" description="Signal transduction histidine kinase subgroup 3 dimerisation and phosphoacceptor" evidence="12">
    <location>
        <begin position="148"/>
        <end position="211"/>
    </location>
</feature>
<dbReference type="InterPro" id="IPR050482">
    <property type="entry name" value="Sensor_HK_TwoCompSys"/>
</dbReference>
<keyword evidence="8" id="KW-0902">Two-component regulatory system</keyword>
<dbReference type="PANTHER" id="PTHR24421">
    <property type="entry name" value="NITRATE/NITRITE SENSOR PROTEIN NARX-RELATED"/>
    <property type="match status" value="1"/>
</dbReference>
<keyword evidence="10" id="KW-0472">Membrane</keyword>
<keyword evidence="10" id="KW-0812">Transmembrane</keyword>
<keyword evidence="7" id="KW-0067">ATP-binding</keyword>
<accession>A0AAF1C1H3</accession>
<organism evidence="13 14">
    <name type="scientific">Sanguibacter biliveldensis</name>
    <dbReference type="NCBI Taxonomy" id="3030830"/>
    <lineage>
        <taxon>Bacteria</taxon>
        <taxon>Bacillati</taxon>
        <taxon>Actinomycetota</taxon>
        <taxon>Actinomycetes</taxon>
        <taxon>Micrococcales</taxon>
        <taxon>Sanguibacteraceae</taxon>
        <taxon>Sanguibacter</taxon>
    </lineage>
</organism>
<feature type="compositionally biased region" description="Gly residues" evidence="9">
    <location>
        <begin position="300"/>
        <end position="320"/>
    </location>
</feature>
<feature type="transmembrane region" description="Helical" evidence="10">
    <location>
        <begin position="381"/>
        <end position="399"/>
    </location>
</feature>